<keyword evidence="1" id="KW-1133">Transmembrane helix</keyword>
<protein>
    <submittedName>
        <fullName evidence="2">Uncharacterized protein</fullName>
    </submittedName>
</protein>
<gene>
    <name evidence="2" type="ORF">GCM10017083_07140</name>
</gene>
<feature type="transmembrane region" description="Helical" evidence="1">
    <location>
        <begin position="63"/>
        <end position="92"/>
    </location>
</feature>
<reference evidence="2" key="1">
    <citation type="journal article" date="2014" name="Int. J. Syst. Evol. Microbiol.">
        <title>Complete genome sequence of Corynebacterium casei LMG S-19264T (=DSM 44701T), isolated from a smear-ripened cheese.</title>
        <authorList>
            <consortium name="US DOE Joint Genome Institute (JGI-PGF)"/>
            <person name="Walter F."/>
            <person name="Albersmeier A."/>
            <person name="Kalinowski J."/>
            <person name="Ruckert C."/>
        </authorList>
    </citation>
    <scope>NUCLEOTIDE SEQUENCE</scope>
    <source>
        <strain evidence="2">KCTC 42651</strain>
    </source>
</reference>
<evidence type="ECO:0000313" key="3">
    <source>
        <dbReference type="Proteomes" id="UP000630353"/>
    </source>
</evidence>
<evidence type="ECO:0000256" key="1">
    <source>
        <dbReference type="SAM" id="Phobius"/>
    </source>
</evidence>
<sequence length="127" mass="14161">MRRPLDGVFAAEPASRRWLLVLAAAFAAVDFGILTLFATTYFVPFLTSRIFEGDSRPWGFGDAILLSIQVSMLTLTIVMSNVCMAFLCLMVVNSPVMRVLLRWLIHALVWVFLALLASVVCVAIFIY</sequence>
<organism evidence="2 3">
    <name type="scientific">Thalassobaculum fulvum</name>
    <dbReference type="NCBI Taxonomy" id="1633335"/>
    <lineage>
        <taxon>Bacteria</taxon>
        <taxon>Pseudomonadati</taxon>
        <taxon>Pseudomonadota</taxon>
        <taxon>Alphaproteobacteria</taxon>
        <taxon>Rhodospirillales</taxon>
        <taxon>Thalassobaculaceae</taxon>
        <taxon>Thalassobaculum</taxon>
    </lineage>
</organism>
<dbReference type="Proteomes" id="UP000630353">
    <property type="component" value="Unassembled WGS sequence"/>
</dbReference>
<dbReference type="EMBL" id="BMZS01000002">
    <property type="protein sequence ID" value="GHD42288.1"/>
    <property type="molecule type" value="Genomic_DNA"/>
</dbReference>
<feature type="transmembrane region" description="Helical" evidence="1">
    <location>
        <begin position="20"/>
        <end position="43"/>
    </location>
</feature>
<evidence type="ECO:0000313" key="2">
    <source>
        <dbReference type="EMBL" id="GHD42288.1"/>
    </source>
</evidence>
<dbReference type="AlphaFoldDB" id="A0A918XPN6"/>
<keyword evidence="1" id="KW-0812">Transmembrane</keyword>
<accession>A0A918XPN6</accession>
<feature type="transmembrane region" description="Helical" evidence="1">
    <location>
        <begin position="104"/>
        <end position="126"/>
    </location>
</feature>
<keyword evidence="1" id="KW-0472">Membrane</keyword>
<name>A0A918XPN6_9PROT</name>
<dbReference type="RefSeq" id="WP_189987565.1">
    <property type="nucleotide sequence ID" value="NZ_BMZS01000002.1"/>
</dbReference>
<keyword evidence="3" id="KW-1185">Reference proteome</keyword>
<comment type="caution">
    <text evidence="2">The sequence shown here is derived from an EMBL/GenBank/DDBJ whole genome shotgun (WGS) entry which is preliminary data.</text>
</comment>
<reference evidence="2" key="2">
    <citation type="submission" date="2020-09" db="EMBL/GenBank/DDBJ databases">
        <authorList>
            <person name="Sun Q."/>
            <person name="Kim S."/>
        </authorList>
    </citation>
    <scope>NUCLEOTIDE SEQUENCE</scope>
    <source>
        <strain evidence="2">KCTC 42651</strain>
    </source>
</reference>
<proteinExistence type="predicted"/>